<comment type="caution">
    <text evidence="1">The sequence shown here is derived from an EMBL/GenBank/DDBJ whole genome shotgun (WGS) entry which is preliminary data.</text>
</comment>
<dbReference type="EMBL" id="AJMU01000059">
    <property type="protein sequence ID" value="EIG25232.1"/>
    <property type="molecule type" value="Genomic_DNA"/>
</dbReference>
<proteinExistence type="predicted"/>
<sequence length="51" mass="5695">MFLAGFVPKVVSLDSATERCVPCEFAIQFLHNENFGNKKPLVSQILTSGYF</sequence>
<evidence type="ECO:0000313" key="2">
    <source>
        <dbReference type="Proteomes" id="UP000003345"/>
    </source>
</evidence>
<dbReference type="Proteomes" id="UP000003345">
    <property type="component" value="Unassembled WGS sequence"/>
</dbReference>
<gene>
    <name evidence="1" type="ORF">HMPREF1054_1718</name>
</gene>
<organism evidence="1 2">
    <name type="scientific">Haemophilus paraphrohaemolyticus HK411</name>
    <dbReference type="NCBI Taxonomy" id="1095743"/>
    <lineage>
        <taxon>Bacteria</taxon>
        <taxon>Pseudomonadati</taxon>
        <taxon>Pseudomonadota</taxon>
        <taxon>Gammaproteobacteria</taxon>
        <taxon>Pasteurellales</taxon>
        <taxon>Pasteurellaceae</taxon>
        <taxon>Haemophilus</taxon>
    </lineage>
</organism>
<name>I2NHC1_9PAST</name>
<reference evidence="1 2" key="1">
    <citation type="submission" date="2012-04" db="EMBL/GenBank/DDBJ databases">
        <authorList>
            <person name="Harkins D.M."/>
            <person name="Madupu R."/>
            <person name="Durkin A.S."/>
            <person name="Torralba M."/>
            <person name="Methe B."/>
            <person name="Sutton G.G."/>
            <person name="Nelson K.E."/>
        </authorList>
    </citation>
    <scope>NUCLEOTIDE SEQUENCE [LARGE SCALE GENOMIC DNA]</scope>
    <source>
        <strain evidence="1 2">HK411</strain>
    </source>
</reference>
<dbReference type="AlphaFoldDB" id="I2NHC1"/>
<protein>
    <submittedName>
        <fullName evidence="1">Uncharacterized protein</fullName>
    </submittedName>
</protein>
<evidence type="ECO:0000313" key="1">
    <source>
        <dbReference type="EMBL" id="EIG25232.1"/>
    </source>
</evidence>
<dbReference type="PATRIC" id="fig|1095743.3.peg.1178"/>
<accession>I2NHC1</accession>